<feature type="domain" description="GH16" evidence="5">
    <location>
        <begin position="124"/>
        <end position="446"/>
    </location>
</feature>
<feature type="compositionally biased region" description="Basic residues" evidence="3">
    <location>
        <begin position="520"/>
        <end position="533"/>
    </location>
</feature>
<dbReference type="Pfam" id="PF00722">
    <property type="entry name" value="Glyco_hydro_16"/>
    <property type="match status" value="2"/>
</dbReference>
<feature type="region of interest" description="Disordered" evidence="3">
    <location>
        <begin position="448"/>
        <end position="545"/>
    </location>
</feature>
<feature type="compositionally biased region" description="Basic and acidic residues" evidence="3">
    <location>
        <begin position="534"/>
        <end position="545"/>
    </location>
</feature>
<dbReference type="GO" id="GO:0004553">
    <property type="term" value="F:hydrolase activity, hydrolyzing O-glycosyl compounds"/>
    <property type="evidence" value="ECO:0007669"/>
    <property type="project" value="InterPro"/>
</dbReference>
<feature type="signal peptide" evidence="4">
    <location>
        <begin position="1"/>
        <end position="22"/>
    </location>
</feature>
<feature type="region of interest" description="Disordered" evidence="3">
    <location>
        <begin position="328"/>
        <end position="347"/>
    </location>
</feature>
<evidence type="ECO:0000259" key="5">
    <source>
        <dbReference type="PROSITE" id="PS51762"/>
    </source>
</evidence>
<reference evidence="6 7" key="1">
    <citation type="submission" date="2016-05" db="EMBL/GenBank/DDBJ databases">
        <title>Genome sequencing reveals origins of a unique bacterial endosymbiosis in the earliest lineages of terrestrial Fungi.</title>
        <authorList>
            <consortium name="DOE Joint Genome Institute"/>
            <person name="Uehling J."/>
            <person name="Gryganskyi A."/>
            <person name="Hameed K."/>
            <person name="Tschaplinski T."/>
            <person name="Misztal P."/>
            <person name="Wu S."/>
            <person name="Desiro A."/>
            <person name="Vande Pol N."/>
            <person name="Du Z.-Y."/>
            <person name="Zienkiewicz A."/>
            <person name="Zienkiewicz K."/>
            <person name="Morin E."/>
            <person name="Tisserant E."/>
            <person name="Splivallo R."/>
            <person name="Hainaut M."/>
            <person name="Henrissat B."/>
            <person name="Ohm R."/>
            <person name="Kuo A."/>
            <person name="Yan J."/>
            <person name="Lipzen A."/>
            <person name="Nolan M."/>
            <person name="Labutti K."/>
            <person name="Barry K."/>
            <person name="Goldstein A."/>
            <person name="Labbe J."/>
            <person name="Schadt C."/>
            <person name="Tuskan G."/>
            <person name="Grigoriev I."/>
            <person name="Martin F."/>
            <person name="Vilgalys R."/>
            <person name="Bonito G."/>
        </authorList>
    </citation>
    <scope>NUCLEOTIDE SEQUENCE [LARGE SCALE GENOMIC DNA]</scope>
    <source>
        <strain evidence="6 7">AG-77</strain>
    </source>
</reference>
<dbReference type="OrthoDB" id="4781at2759"/>
<keyword evidence="2" id="KW-0326">Glycosidase</keyword>
<dbReference type="InterPro" id="IPR000757">
    <property type="entry name" value="Beta-glucanase-like"/>
</dbReference>
<proteinExistence type="predicted"/>
<keyword evidence="4" id="KW-0732">Signal</keyword>
<dbReference type="AlphaFoldDB" id="A0A197K848"/>
<dbReference type="Gene3D" id="2.60.120.200">
    <property type="match status" value="2"/>
</dbReference>
<sequence>MRFAPLALLLPMGHFWVSSVDGSLFSSSSSTSTSTSTDVGPSCGPSYSPCPVSYPCCNNGSCHKTTLQACPIALGCQPAFSHPIDASSSSKSATPLAVNSCFPLPVCRSFKEKFKSDQPDKRGQHQALIPKQAFLGDPDQAHWTSDFDHIVDGHAFVDTKSKKLVLKAKRDKVKTKSGAGFGATVSSTRWNRYGTFATQFKAGSTGPGIVTAFMLSNPALGEEISFQITGRDPKTVLTEYYKHSTGSSKGVKDGQGGGGGWMPASVPGLHWPHLPSVLSIESITTRGRKIKDLLLHKTHHDDDSTTAKNSGENIEGSTIEDIMTINEHGSVDDDDDDSSLEESHTLKKSATENDHVYKIEWTPKKIEWSIDGKVLRTLRPKDLLQFKKKNLEIPSQPMQIQLMIWDAGHSKDTRAWAGGETDYGENDEKEYATLVDWIEIACYDNKEAKRNPWPGKDASARLAQVEAEERKAEKEKEAAKKKDKESQQASSSTRGWLSFGRSGNDSNDDSKTTTGDVKSKSKKQLKKRRRGRRRSQDSCRDSRIV</sequence>
<accession>A0A197K848</accession>
<evidence type="ECO:0000256" key="3">
    <source>
        <dbReference type="SAM" id="MobiDB-lite"/>
    </source>
</evidence>
<keyword evidence="7" id="KW-1185">Reference proteome</keyword>
<evidence type="ECO:0000256" key="4">
    <source>
        <dbReference type="SAM" id="SignalP"/>
    </source>
</evidence>
<dbReference type="SUPFAM" id="SSF49899">
    <property type="entry name" value="Concanavalin A-like lectins/glucanases"/>
    <property type="match status" value="1"/>
</dbReference>
<evidence type="ECO:0000313" key="7">
    <source>
        <dbReference type="Proteomes" id="UP000078512"/>
    </source>
</evidence>
<feature type="compositionally biased region" description="Polar residues" evidence="3">
    <location>
        <begin position="487"/>
        <end position="505"/>
    </location>
</feature>
<evidence type="ECO:0000256" key="2">
    <source>
        <dbReference type="ARBA" id="ARBA00023295"/>
    </source>
</evidence>
<evidence type="ECO:0000256" key="1">
    <source>
        <dbReference type="ARBA" id="ARBA00022801"/>
    </source>
</evidence>
<dbReference type="EMBL" id="KV442021">
    <property type="protein sequence ID" value="OAQ33343.1"/>
    <property type="molecule type" value="Genomic_DNA"/>
</dbReference>
<dbReference type="Proteomes" id="UP000078512">
    <property type="component" value="Unassembled WGS sequence"/>
</dbReference>
<gene>
    <name evidence="6" type="ORF">K457DRAFT_215174</name>
</gene>
<organism evidence="6 7">
    <name type="scientific">Linnemannia elongata AG-77</name>
    <dbReference type="NCBI Taxonomy" id="1314771"/>
    <lineage>
        <taxon>Eukaryota</taxon>
        <taxon>Fungi</taxon>
        <taxon>Fungi incertae sedis</taxon>
        <taxon>Mucoromycota</taxon>
        <taxon>Mortierellomycotina</taxon>
        <taxon>Mortierellomycetes</taxon>
        <taxon>Mortierellales</taxon>
        <taxon>Mortierellaceae</taxon>
        <taxon>Linnemannia</taxon>
    </lineage>
</organism>
<keyword evidence="1 6" id="KW-0378">Hydrolase</keyword>
<dbReference type="STRING" id="1314771.A0A197K848"/>
<dbReference type="PANTHER" id="PTHR31062">
    <property type="entry name" value="XYLOGLUCAN ENDOTRANSGLUCOSYLASE/HYDROLASE PROTEIN 8-RELATED"/>
    <property type="match status" value="1"/>
</dbReference>
<dbReference type="InterPro" id="IPR044791">
    <property type="entry name" value="Beta-glucanase/XTH"/>
</dbReference>
<dbReference type="InterPro" id="IPR013320">
    <property type="entry name" value="ConA-like_dom_sf"/>
</dbReference>
<dbReference type="GO" id="GO:0005975">
    <property type="term" value="P:carbohydrate metabolic process"/>
    <property type="evidence" value="ECO:0007669"/>
    <property type="project" value="InterPro"/>
</dbReference>
<name>A0A197K848_9FUNG</name>
<feature type="compositionally biased region" description="Basic and acidic residues" evidence="3">
    <location>
        <begin position="467"/>
        <end position="486"/>
    </location>
</feature>
<evidence type="ECO:0000313" key="6">
    <source>
        <dbReference type="EMBL" id="OAQ33343.1"/>
    </source>
</evidence>
<feature type="chain" id="PRO_5008276669" evidence="4">
    <location>
        <begin position="23"/>
        <end position="545"/>
    </location>
</feature>
<dbReference type="PROSITE" id="PS51762">
    <property type="entry name" value="GH16_2"/>
    <property type="match status" value="1"/>
</dbReference>
<protein>
    <submittedName>
        <fullName evidence="6">Glycoside hydrolase family 16 protein</fullName>
    </submittedName>
</protein>